<accession>A0ABX4HBZ0</accession>
<evidence type="ECO:0000313" key="4">
    <source>
        <dbReference type="EMBL" id="PAT06536.1"/>
    </source>
</evidence>
<feature type="compositionally biased region" description="Low complexity" evidence="1">
    <location>
        <begin position="475"/>
        <end position="508"/>
    </location>
</feature>
<dbReference type="RefSeq" id="WP_095535269.1">
    <property type="nucleotide sequence ID" value="NZ_NSGO01000003.1"/>
</dbReference>
<evidence type="ECO:0000256" key="1">
    <source>
        <dbReference type="SAM" id="MobiDB-lite"/>
    </source>
</evidence>
<proteinExistence type="predicted"/>
<name>A0ABX4HBZ0_9CORY</name>
<feature type="transmembrane region" description="Helical" evidence="2">
    <location>
        <begin position="516"/>
        <end position="535"/>
    </location>
</feature>
<organism evidence="4 5">
    <name type="scientific">Corynebacterium hadale</name>
    <dbReference type="NCBI Taxonomy" id="2026255"/>
    <lineage>
        <taxon>Bacteria</taxon>
        <taxon>Bacillati</taxon>
        <taxon>Actinomycetota</taxon>
        <taxon>Actinomycetes</taxon>
        <taxon>Mycobacteriales</taxon>
        <taxon>Corynebacteriaceae</taxon>
        <taxon>Corynebacterium</taxon>
    </lineage>
</organism>
<sequence length="551" mass="56145">MEIFGVTCGRRKVASIISALLLVFFAPIAHAAELSLDTGHIDAFAVRPDGDGIALSLQEDVTGSHVQHAPEDVTLVVGEQAYTEDTESVEGIGAPGYLLPQTQQSDLIWPGWDTQALAGAGISDIDIEFLDVSGPGEVYLFQAQGLGGVGPVLDDATLALSAGATIHQDTPAHAHANWLFTEPGTYTMRVVAHAGGATSNEATYTWMVGEADSAETTPTPADSATQSDDASALGGLADTDETEASHRVETYAGEPAEPAEGTEAATAASSESCKPALSPQVKDDRQVPATWNDPATMVFGLGDAATTTLPEDVGPIPAGEAWMIGATQQAGVPWLGANTQHESLLEHTTGEVTWEVTDFDGPGNMFVFTQGGLGKIVGEEWFRAEHGTAQGAHTIPANSHVHPNWVFSAPGTYHVTVRHTATAKDGTELSGAATLTFEVGGSGNADDGHFDFGSVYDAEGDCGGAGAAGTGSAGPEGSAGPADSGSESAAAGGAQRSASGSRSGGLAETGPTVMTLPIAVLGIGVLVFGGGMLCLDTALRRRLLAALGATK</sequence>
<feature type="signal peptide" evidence="3">
    <location>
        <begin position="1"/>
        <end position="31"/>
    </location>
</feature>
<dbReference type="EMBL" id="NSGO01000003">
    <property type="protein sequence ID" value="PAT06536.1"/>
    <property type="molecule type" value="Genomic_DNA"/>
</dbReference>
<comment type="caution">
    <text evidence="4">The sequence shown here is derived from an EMBL/GenBank/DDBJ whole genome shotgun (WGS) entry which is preliminary data.</text>
</comment>
<dbReference type="NCBIfam" id="TIGR03773">
    <property type="entry name" value="anch_rpt_wall"/>
    <property type="match status" value="1"/>
</dbReference>
<feature type="compositionally biased region" description="Low complexity" evidence="1">
    <location>
        <begin position="221"/>
        <end position="232"/>
    </location>
</feature>
<keyword evidence="2" id="KW-0812">Transmembrane</keyword>
<evidence type="ECO:0000256" key="2">
    <source>
        <dbReference type="SAM" id="Phobius"/>
    </source>
</evidence>
<keyword evidence="2" id="KW-1133">Transmembrane helix</keyword>
<protein>
    <submittedName>
        <fullName evidence="4">Cell surface protein</fullName>
    </submittedName>
</protein>
<gene>
    <name evidence="4" type="ORF">CKJ81_03665</name>
</gene>
<feature type="compositionally biased region" description="Low complexity" evidence="1">
    <location>
        <begin position="252"/>
        <end position="271"/>
    </location>
</feature>
<evidence type="ECO:0000256" key="3">
    <source>
        <dbReference type="SAM" id="SignalP"/>
    </source>
</evidence>
<keyword evidence="2" id="KW-0472">Membrane</keyword>
<dbReference type="NCBIfam" id="TIGR03769">
    <property type="entry name" value="P_ac_wall_RPT"/>
    <property type="match status" value="2"/>
</dbReference>
<evidence type="ECO:0000313" key="5">
    <source>
        <dbReference type="Proteomes" id="UP000218281"/>
    </source>
</evidence>
<reference evidence="4 5" key="1">
    <citation type="submission" date="2017-08" db="EMBL/GenBank/DDBJ databases">
        <title>Whole genome sequences of 6 clinical strains closest to Corynebacterium imitans.</title>
        <authorList>
            <person name="Bernier A.-M."/>
            <person name="Burdz T."/>
            <person name="Bernard K."/>
        </authorList>
    </citation>
    <scope>NUCLEOTIDE SEQUENCE [LARGE SCALE GENOMIC DNA]</scope>
    <source>
        <strain evidence="4 5">NML93-0607</strain>
    </source>
</reference>
<keyword evidence="3" id="KW-0732">Signal</keyword>
<feature type="region of interest" description="Disordered" evidence="1">
    <location>
        <begin position="213"/>
        <end position="287"/>
    </location>
</feature>
<keyword evidence="5" id="KW-1185">Reference proteome</keyword>
<dbReference type="NCBIfam" id="NF038134">
    <property type="entry name" value="choice_anch_M"/>
    <property type="match status" value="2"/>
</dbReference>
<feature type="region of interest" description="Disordered" evidence="1">
    <location>
        <begin position="467"/>
        <end position="509"/>
    </location>
</feature>
<dbReference type="Proteomes" id="UP000218281">
    <property type="component" value="Unassembled WGS sequence"/>
</dbReference>
<feature type="chain" id="PRO_5045736614" evidence="3">
    <location>
        <begin position="32"/>
        <end position="551"/>
    </location>
</feature>
<dbReference type="InterPro" id="IPR022395">
    <property type="entry name" value="CHP03773_ABC_transptr-like"/>
</dbReference>
<dbReference type="InterPro" id="IPR022435">
    <property type="entry name" value="Surface-anchored_actinobac"/>
</dbReference>